<feature type="transmembrane region" description="Helical" evidence="8">
    <location>
        <begin position="155"/>
        <end position="171"/>
    </location>
</feature>
<feature type="transmembrane region" description="Helical" evidence="8">
    <location>
        <begin position="192"/>
        <end position="220"/>
    </location>
</feature>
<evidence type="ECO:0000256" key="6">
    <source>
        <dbReference type="ARBA" id="ARBA00022989"/>
    </source>
</evidence>
<name>A0A2H0KM13_9BACT</name>
<evidence type="ECO:0000313" key="10">
    <source>
        <dbReference type="EMBL" id="PIQ72285.1"/>
    </source>
</evidence>
<keyword evidence="6 8" id="KW-1133">Transmembrane helix</keyword>
<feature type="transmembrane region" description="Helical" evidence="8">
    <location>
        <begin position="232"/>
        <end position="251"/>
    </location>
</feature>
<dbReference type="GO" id="GO:0016763">
    <property type="term" value="F:pentosyltransferase activity"/>
    <property type="evidence" value="ECO:0007669"/>
    <property type="project" value="TreeGrafter"/>
</dbReference>
<dbReference type="PANTHER" id="PTHR33908">
    <property type="entry name" value="MANNOSYLTRANSFERASE YKCB-RELATED"/>
    <property type="match status" value="1"/>
</dbReference>
<sequence>MRKFDFFILTFILFVALLFRLYKINIPLTDLHSWRQADTAAVARNFVKSGFDLLRPRYDDLSNVQSGQNNPQGYRMVEFPIYNAIFACLYKIFPIVSLEMWGRLISVFFSLITIAILYYLLLKESNRLAAFTGSLTYSIMPFFVFFSRVILPESTALGFTMLSVFFLYLFLRKQYNNLPAGRQGITIHLLYILSLISFLLSLLIKPTIVFYGIPLFYLFYLKFKNKTLKNPLIYIFFLTALLPLVLWRIYIAKFPEGIPVNEWLLTSVNTGGRLQKIFFRPSFFRWIFFERINNLILGGYLTVFFIFGIIAKRKNFFLHSCLLSSIFYLLVFQGGNVQHEYYQTLILPCLAIFTALGINFVLESKKLISYSISIFFISVIFIFSWYFSYFKVRDYYQYNQELVQEAKILNNLTQPEDKIVTDQMGDTTLLYLADRRGAPAIFKEPIDLKNLGYKYLITSNDTQKKRMGSDYEIIFENDKFTLYAL</sequence>
<organism evidence="10 11">
    <name type="scientific">Candidatus Roizmanbacteria bacterium CG11_big_fil_rev_8_21_14_0_20_35_14</name>
    <dbReference type="NCBI Taxonomy" id="1974855"/>
    <lineage>
        <taxon>Bacteria</taxon>
        <taxon>Candidatus Roizmaniibacteriota</taxon>
    </lineage>
</organism>
<keyword evidence="2" id="KW-1003">Cell membrane</keyword>
<evidence type="ECO:0000313" key="11">
    <source>
        <dbReference type="Proteomes" id="UP000229570"/>
    </source>
</evidence>
<protein>
    <recommendedName>
        <fullName evidence="9">Glycosyltransferase RgtA/B/C/D-like domain-containing protein</fullName>
    </recommendedName>
</protein>
<accession>A0A2H0KM13</accession>
<evidence type="ECO:0000256" key="4">
    <source>
        <dbReference type="ARBA" id="ARBA00022679"/>
    </source>
</evidence>
<evidence type="ECO:0000259" key="9">
    <source>
        <dbReference type="Pfam" id="PF13231"/>
    </source>
</evidence>
<dbReference type="GO" id="GO:0009103">
    <property type="term" value="P:lipopolysaccharide biosynthetic process"/>
    <property type="evidence" value="ECO:0007669"/>
    <property type="project" value="UniProtKB-ARBA"/>
</dbReference>
<gene>
    <name evidence="10" type="ORF">COV86_03835</name>
</gene>
<dbReference type="EMBL" id="PCVL01000055">
    <property type="protein sequence ID" value="PIQ72285.1"/>
    <property type="molecule type" value="Genomic_DNA"/>
</dbReference>
<evidence type="ECO:0000256" key="7">
    <source>
        <dbReference type="ARBA" id="ARBA00023136"/>
    </source>
</evidence>
<feature type="transmembrane region" description="Helical" evidence="8">
    <location>
        <begin position="128"/>
        <end position="149"/>
    </location>
</feature>
<comment type="subcellular location">
    <subcellularLocation>
        <location evidence="1">Cell membrane</location>
        <topology evidence="1">Multi-pass membrane protein</topology>
    </subcellularLocation>
</comment>
<dbReference type="GO" id="GO:0005886">
    <property type="term" value="C:plasma membrane"/>
    <property type="evidence" value="ECO:0007669"/>
    <property type="project" value="UniProtKB-SubCell"/>
</dbReference>
<keyword evidence="3" id="KW-0328">Glycosyltransferase</keyword>
<dbReference type="Proteomes" id="UP000229570">
    <property type="component" value="Unassembled WGS sequence"/>
</dbReference>
<feature type="transmembrane region" description="Helical" evidence="8">
    <location>
        <begin position="316"/>
        <end position="332"/>
    </location>
</feature>
<evidence type="ECO:0000256" key="3">
    <source>
        <dbReference type="ARBA" id="ARBA00022676"/>
    </source>
</evidence>
<keyword evidence="5 8" id="KW-0812">Transmembrane</keyword>
<evidence type="ECO:0000256" key="1">
    <source>
        <dbReference type="ARBA" id="ARBA00004651"/>
    </source>
</evidence>
<dbReference type="InterPro" id="IPR050297">
    <property type="entry name" value="LipidA_mod_glycosyltrf_83"/>
</dbReference>
<evidence type="ECO:0000256" key="8">
    <source>
        <dbReference type="SAM" id="Phobius"/>
    </source>
</evidence>
<dbReference type="InterPro" id="IPR038731">
    <property type="entry name" value="RgtA/B/C-like"/>
</dbReference>
<evidence type="ECO:0000256" key="2">
    <source>
        <dbReference type="ARBA" id="ARBA00022475"/>
    </source>
</evidence>
<keyword evidence="7 8" id="KW-0472">Membrane</keyword>
<keyword evidence="4" id="KW-0808">Transferase</keyword>
<feature type="domain" description="Glycosyltransferase RgtA/B/C/D-like" evidence="9">
    <location>
        <begin position="80"/>
        <end position="245"/>
    </location>
</feature>
<feature type="transmembrane region" description="Helical" evidence="8">
    <location>
        <begin position="292"/>
        <end position="310"/>
    </location>
</feature>
<comment type="caution">
    <text evidence="10">The sequence shown here is derived from an EMBL/GenBank/DDBJ whole genome shotgun (WGS) entry which is preliminary data.</text>
</comment>
<dbReference type="AlphaFoldDB" id="A0A2H0KM13"/>
<feature type="transmembrane region" description="Helical" evidence="8">
    <location>
        <begin position="6"/>
        <end position="22"/>
    </location>
</feature>
<feature type="transmembrane region" description="Helical" evidence="8">
    <location>
        <begin position="104"/>
        <end position="121"/>
    </location>
</feature>
<dbReference type="Pfam" id="PF13231">
    <property type="entry name" value="PMT_2"/>
    <property type="match status" value="1"/>
</dbReference>
<reference evidence="10 11" key="1">
    <citation type="submission" date="2017-09" db="EMBL/GenBank/DDBJ databases">
        <title>Depth-based differentiation of microbial function through sediment-hosted aquifers and enrichment of novel symbionts in the deep terrestrial subsurface.</title>
        <authorList>
            <person name="Probst A.J."/>
            <person name="Ladd B."/>
            <person name="Jarett J.K."/>
            <person name="Geller-Mcgrath D.E."/>
            <person name="Sieber C.M."/>
            <person name="Emerson J.B."/>
            <person name="Anantharaman K."/>
            <person name="Thomas B.C."/>
            <person name="Malmstrom R."/>
            <person name="Stieglmeier M."/>
            <person name="Klingl A."/>
            <person name="Woyke T."/>
            <person name="Ryan C.M."/>
            <person name="Banfield J.F."/>
        </authorList>
    </citation>
    <scope>NUCLEOTIDE SEQUENCE [LARGE SCALE GENOMIC DNA]</scope>
    <source>
        <strain evidence="10">CG11_big_fil_rev_8_21_14_0_20_35_14</strain>
    </source>
</reference>
<feature type="transmembrane region" description="Helical" evidence="8">
    <location>
        <begin position="368"/>
        <end position="387"/>
    </location>
</feature>
<evidence type="ECO:0000256" key="5">
    <source>
        <dbReference type="ARBA" id="ARBA00022692"/>
    </source>
</evidence>
<proteinExistence type="predicted"/>
<dbReference type="PANTHER" id="PTHR33908:SF11">
    <property type="entry name" value="MEMBRANE PROTEIN"/>
    <property type="match status" value="1"/>
</dbReference>
<feature type="transmembrane region" description="Helical" evidence="8">
    <location>
        <begin position="344"/>
        <end position="362"/>
    </location>
</feature>